<keyword evidence="5" id="KW-0406">Ion transport</keyword>
<feature type="compositionally biased region" description="Low complexity" evidence="8">
    <location>
        <begin position="53"/>
        <end position="70"/>
    </location>
</feature>
<keyword evidence="6 9" id="KW-0472">Membrane</keyword>
<keyword evidence="2" id="KW-0813">Transport</keyword>
<organism evidence="11 12">
    <name type="scientific">Lucilia cuprina</name>
    <name type="common">Green bottle fly</name>
    <name type="synonym">Australian sheep blowfly</name>
    <dbReference type="NCBI Taxonomy" id="7375"/>
    <lineage>
        <taxon>Eukaryota</taxon>
        <taxon>Metazoa</taxon>
        <taxon>Ecdysozoa</taxon>
        <taxon>Arthropoda</taxon>
        <taxon>Hexapoda</taxon>
        <taxon>Insecta</taxon>
        <taxon>Pterygota</taxon>
        <taxon>Neoptera</taxon>
        <taxon>Endopterygota</taxon>
        <taxon>Diptera</taxon>
        <taxon>Brachycera</taxon>
        <taxon>Muscomorpha</taxon>
        <taxon>Oestroidea</taxon>
        <taxon>Calliphoridae</taxon>
        <taxon>Luciliinae</taxon>
        <taxon>Lucilia</taxon>
    </lineage>
</organism>
<dbReference type="AlphaFoldDB" id="A0A0L0C5H1"/>
<keyword evidence="7" id="KW-0407">Ion channel</keyword>
<dbReference type="Proteomes" id="UP000037069">
    <property type="component" value="Unassembled WGS sequence"/>
</dbReference>
<feature type="domain" description="Potassium channel" evidence="10">
    <location>
        <begin position="1058"/>
        <end position="1132"/>
    </location>
</feature>
<dbReference type="PANTHER" id="PTHR11003">
    <property type="entry name" value="POTASSIUM CHANNEL, SUBFAMILY K"/>
    <property type="match status" value="1"/>
</dbReference>
<feature type="region of interest" description="Disordered" evidence="8">
    <location>
        <begin position="751"/>
        <end position="774"/>
    </location>
</feature>
<gene>
    <name evidence="11" type="ORF">FF38_12351</name>
</gene>
<feature type="compositionally biased region" description="Low complexity" evidence="8">
    <location>
        <begin position="597"/>
        <end position="608"/>
    </location>
</feature>
<evidence type="ECO:0000256" key="1">
    <source>
        <dbReference type="ARBA" id="ARBA00004141"/>
    </source>
</evidence>
<dbReference type="OrthoDB" id="297496at2759"/>
<sequence length="1151" mass="125946">MSDVEKAISGLVEEEELLQQQQQQQQSTPLNKININNYNLQNETGNSTLLPKHNNSSNNSESQQSHPQQHITFQQQDSNTNTANGSNYLTAQQQQHSYNCLSRLAKLIFSTPGLVVMVVVYTIMGAFIFPLLEAPQDISKSALIAKSREECLKELWIITEKLNVLYERNWTMLVHEQLRRFEGTIVAATRNMAAAGATAASGASTGGYVVGGAGGMATETTTTALGRYGGNNLVEYSDLTATRWSFSEALLYSVTVITTIGHGSLTPRTAGGKIATIFYALIGVPLMLMCLSSLGALLAEALQCTYARLCCRWPHYMGDDGDDLEHDIHNTKHQRTKRQQRNSNINMEKSSAHLEIKQRLQHSCDFQEHKNDINCKNCKYDAIIGESNTNHGYDYKLCNDATTATTSSTSASSGPATTTTAMTTMKLGHKEDCCQLLQNSPGKLTQHLSSCMQLKMSPTMTVSGGSNTNTTPIQPQQQYYQQRPDVMLMTTGHKLSSQQPATMATACRMVLPPSIPLSQVQRFYTNTTPAMATYHIVSSASANSSPTHHQTIRHYIVPQLPPPPPTSSTSASGTQHFMAVPSSMLRFHQTSPQTSIQQQHQQQQQQQQCAGNVTSNININPLALPVSGSATVYFPIVTPAAVAPNTTLSGSSSGPSSQPLVKYHTIQMPHKRQHGLTLLQQTDLHDNQVINAVEDVDCTLFPPPPPPAYQTATVHGIRRAKFLTKPLPQEINTLLHESDISCRHDLSQNLPTFNSSSSSNSNNLVNEQQQQHQLHNTLIEPTATATTASVMLSSTTGIETETSLPITTTTTAGNNFYGSSNTSTTTASTSPASTATLTNNTNSNSNTTTIYENHESATHHNTQQQHGQIGLGMMAAGAVSTAGGATAAVDIMEDEEEQEQQRLGNCPHGTPSRVPLLTNSALNTEDKSQTRSFFNATAASFHRHTLNTFQRSSNTLNPQRKSVIINRKGECNLHIPKRRNSSGATLCYGDQYDDTSDDDCGGLEGTNIYKLKHLQPQQPQTDKHLMGQDDYCDNHSLVSLSESSAQIPQVPIIVVLFILVFYVCLGTVIFALWENWSLIDGAYFCFVTLTTIGYGDFVPLKTFQGPEIQLFACCAYLLLGLVLVAMSFSILETQLIWKCKRLAVRLKLAKE</sequence>
<dbReference type="InterPro" id="IPR013099">
    <property type="entry name" value="K_chnl_dom"/>
</dbReference>
<feature type="compositionally biased region" description="Low complexity" evidence="8">
    <location>
        <begin position="754"/>
        <end position="763"/>
    </location>
</feature>
<evidence type="ECO:0000256" key="4">
    <source>
        <dbReference type="ARBA" id="ARBA00022989"/>
    </source>
</evidence>
<name>A0A0L0C5H1_LUCCU</name>
<dbReference type="GO" id="GO:0030322">
    <property type="term" value="P:stabilization of membrane potential"/>
    <property type="evidence" value="ECO:0007669"/>
    <property type="project" value="TreeGrafter"/>
</dbReference>
<dbReference type="GO" id="GO:0022841">
    <property type="term" value="F:potassium ion leak channel activity"/>
    <property type="evidence" value="ECO:0007669"/>
    <property type="project" value="TreeGrafter"/>
</dbReference>
<feature type="region of interest" description="Disordered" evidence="8">
    <location>
        <begin position="589"/>
        <end position="609"/>
    </location>
</feature>
<evidence type="ECO:0000256" key="2">
    <source>
        <dbReference type="ARBA" id="ARBA00022448"/>
    </source>
</evidence>
<dbReference type="GO" id="GO:0005886">
    <property type="term" value="C:plasma membrane"/>
    <property type="evidence" value="ECO:0007669"/>
    <property type="project" value="TreeGrafter"/>
</dbReference>
<feature type="compositionally biased region" description="Low complexity" evidence="8">
    <location>
        <begin position="801"/>
        <end position="811"/>
    </location>
</feature>
<protein>
    <recommendedName>
        <fullName evidence="10">Potassium channel domain-containing protein</fullName>
    </recommendedName>
</protein>
<feature type="transmembrane region" description="Helical" evidence="9">
    <location>
        <begin position="1109"/>
        <end position="1131"/>
    </location>
</feature>
<evidence type="ECO:0000256" key="8">
    <source>
        <dbReference type="SAM" id="MobiDB-lite"/>
    </source>
</evidence>
<reference evidence="11 12" key="1">
    <citation type="journal article" date="2015" name="Nat. Commun.">
        <title>Lucilia cuprina genome unlocks parasitic fly biology to underpin future interventions.</title>
        <authorList>
            <person name="Anstead C.A."/>
            <person name="Korhonen P.K."/>
            <person name="Young N.D."/>
            <person name="Hall R.S."/>
            <person name="Jex A.R."/>
            <person name="Murali S.C."/>
            <person name="Hughes D.S."/>
            <person name="Lee S.F."/>
            <person name="Perry T."/>
            <person name="Stroehlein A.J."/>
            <person name="Ansell B.R."/>
            <person name="Breugelmans B."/>
            <person name="Hofmann A."/>
            <person name="Qu J."/>
            <person name="Dugan S."/>
            <person name="Lee S.L."/>
            <person name="Chao H."/>
            <person name="Dinh H."/>
            <person name="Han Y."/>
            <person name="Doddapaneni H.V."/>
            <person name="Worley K.C."/>
            <person name="Muzny D.M."/>
            <person name="Ioannidis P."/>
            <person name="Waterhouse R.M."/>
            <person name="Zdobnov E.M."/>
            <person name="James P.J."/>
            <person name="Bagnall N.H."/>
            <person name="Kotze A.C."/>
            <person name="Gibbs R.A."/>
            <person name="Richards S."/>
            <person name="Batterham P."/>
            <person name="Gasser R.B."/>
        </authorList>
    </citation>
    <scope>NUCLEOTIDE SEQUENCE [LARGE SCALE GENOMIC DNA]</scope>
    <source>
        <strain evidence="11 12">LS</strain>
        <tissue evidence="11">Full body</tissue>
    </source>
</reference>
<feature type="transmembrane region" description="Helical" evidence="9">
    <location>
        <begin position="1050"/>
        <end position="1073"/>
    </location>
</feature>
<evidence type="ECO:0000313" key="12">
    <source>
        <dbReference type="Proteomes" id="UP000037069"/>
    </source>
</evidence>
<proteinExistence type="predicted"/>
<feature type="region of interest" description="Disordered" evidence="8">
    <location>
        <begin position="41"/>
        <end position="72"/>
    </location>
</feature>
<keyword evidence="12" id="KW-1185">Reference proteome</keyword>
<evidence type="ECO:0000256" key="6">
    <source>
        <dbReference type="ARBA" id="ARBA00023136"/>
    </source>
</evidence>
<evidence type="ECO:0000256" key="3">
    <source>
        <dbReference type="ARBA" id="ARBA00022692"/>
    </source>
</evidence>
<dbReference type="OMA" id="FNRHTLQ"/>
<keyword evidence="4 9" id="KW-1133">Transmembrane helix</keyword>
<comment type="caution">
    <text evidence="11">The sequence shown here is derived from an EMBL/GenBank/DDBJ whole genome shotgun (WGS) entry which is preliminary data.</text>
</comment>
<feature type="compositionally biased region" description="Low complexity" evidence="8">
    <location>
        <begin position="819"/>
        <end position="848"/>
    </location>
</feature>
<dbReference type="PANTHER" id="PTHR11003:SF352">
    <property type="entry name" value="BCDNA.GH04802-RELATED"/>
    <property type="match status" value="1"/>
</dbReference>
<evidence type="ECO:0000256" key="7">
    <source>
        <dbReference type="ARBA" id="ARBA00023303"/>
    </source>
</evidence>
<evidence type="ECO:0000256" key="5">
    <source>
        <dbReference type="ARBA" id="ARBA00023065"/>
    </source>
</evidence>
<evidence type="ECO:0000256" key="9">
    <source>
        <dbReference type="SAM" id="Phobius"/>
    </source>
</evidence>
<dbReference type="Gene3D" id="1.10.287.70">
    <property type="match status" value="2"/>
</dbReference>
<comment type="subcellular location">
    <subcellularLocation>
        <location evidence="1">Membrane</location>
        <topology evidence="1">Multi-pass membrane protein</topology>
    </subcellularLocation>
</comment>
<keyword evidence="3 9" id="KW-0812">Transmembrane</keyword>
<feature type="transmembrane region" description="Helical" evidence="9">
    <location>
        <begin position="1080"/>
        <end position="1097"/>
    </location>
</feature>
<feature type="domain" description="Potassium channel" evidence="10">
    <location>
        <begin position="242"/>
        <end position="298"/>
    </location>
</feature>
<dbReference type="InterPro" id="IPR003280">
    <property type="entry name" value="2pore_dom_K_chnl"/>
</dbReference>
<accession>A0A0L0C5H1</accession>
<dbReference type="EMBL" id="JRES01000890">
    <property type="protein sequence ID" value="KNC27492.1"/>
    <property type="molecule type" value="Genomic_DNA"/>
</dbReference>
<feature type="region of interest" description="Disordered" evidence="8">
    <location>
        <begin position="801"/>
        <end position="848"/>
    </location>
</feature>
<dbReference type="Pfam" id="PF07885">
    <property type="entry name" value="Ion_trans_2"/>
    <property type="match status" value="2"/>
</dbReference>
<evidence type="ECO:0000313" key="11">
    <source>
        <dbReference type="EMBL" id="KNC27492.1"/>
    </source>
</evidence>
<dbReference type="GO" id="GO:0015271">
    <property type="term" value="F:outward rectifier potassium channel activity"/>
    <property type="evidence" value="ECO:0007669"/>
    <property type="project" value="TreeGrafter"/>
</dbReference>
<feature type="transmembrane region" description="Helical" evidence="9">
    <location>
        <begin position="107"/>
        <end position="132"/>
    </location>
</feature>
<dbReference type="SUPFAM" id="SSF81324">
    <property type="entry name" value="Voltage-gated potassium channels"/>
    <property type="match status" value="2"/>
</dbReference>
<feature type="transmembrane region" description="Helical" evidence="9">
    <location>
        <begin position="277"/>
        <end position="299"/>
    </location>
</feature>
<feature type="compositionally biased region" description="Polar residues" evidence="8">
    <location>
        <begin position="764"/>
        <end position="774"/>
    </location>
</feature>
<evidence type="ECO:0000259" key="10">
    <source>
        <dbReference type="Pfam" id="PF07885"/>
    </source>
</evidence>